<sequence length="218" mass="22770">MSYQDRLAHLRDFDRDGLPGATAQQVAGELAAPAMVLRSGVTPLEVHAAQRAVPGSRWSRALAGALELSQANVPALPGRTLVLIDRDDLLAGPGYGVLTRADAVTVIGAAIACRAARAQIVVLGDELTPIPVRQGEPVKDVLARLGEAGGGPASPAQAIRAYAPGHDRVVLLTHPDRAVEAAEVVTGPSREHVITSVTGGWFAAIPHVEMARTADWPF</sequence>
<feature type="domain" description="TROVE" evidence="1">
    <location>
        <begin position="1"/>
        <end position="78"/>
    </location>
</feature>
<protein>
    <recommendedName>
        <fullName evidence="1">TROVE domain-containing protein</fullName>
    </recommendedName>
</protein>
<keyword evidence="3" id="KW-1185">Reference proteome</keyword>
<name>A0ABP7BSG3_9ACTN</name>
<dbReference type="Proteomes" id="UP001500902">
    <property type="component" value="Unassembled WGS sequence"/>
</dbReference>
<evidence type="ECO:0000313" key="2">
    <source>
        <dbReference type="EMBL" id="GAA3668807.1"/>
    </source>
</evidence>
<proteinExistence type="predicted"/>
<organism evidence="2 3">
    <name type="scientific">Nonomuraea antimicrobica</name>
    <dbReference type="NCBI Taxonomy" id="561173"/>
    <lineage>
        <taxon>Bacteria</taxon>
        <taxon>Bacillati</taxon>
        <taxon>Actinomycetota</taxon>
        <taxon>Actinomycetes</taxon>
        <taxon>Streptosporangiales</taxon>
        <taxon>Streptosporangiaceae</taxon>
        <taxon>Nonomuraea</taxon>
    </lineage>
</organism>
<accession>A0ABP7BSG3</accession>
<dbReference type="EMBL" id="BAAAZP010000073">
    <property type="protein sequence ID" value="GAA3668807.1"/>
    <property type="molecule type" value="Genomic_DNA"/>
</dbReference>
<reference evidence="3" key="1">
    <citation type="journal article" date="2019" name="Int. J. Syst. Evol. Microbiol.">
        <title>The Global Catalogue of Microorganisms (GCM) 10K type strain sequencing project: providing services to taxonomists for standard genome sequencing and annotation.</title>
        <authorList>
            <consortium name="The Broad Institute Genomics Platform"/>
            <consortium name="The Broad Institute Genome Sequencing Center for Infectious Disease"/>
            <person name="Wu L."/>
            <person name="Ma J."/>
        </authorList>
    </citation>
    <scope>NUCLEOTIDE SEQUENCE [LARGE SCALE GENOMIC DNA]</scope>
    <source>
        <strain evidence="3">JCM 16904</strain>
    </source>
</reference>
<dbReference type="InterPro" id="IPR036465">
    <property type="entry name" value="vWFA_dom_sf"/>
</dbReference>
<dbReference type="InterPro" id="IPR008858">
    <property type="entry name" value="TROVE_dom"/>
</dbReference>
<dbReference type="RefSeq" id="WP_344878615.1">
    <property type="nucleotide sequence ID" value="NZ_BAAAZP010000073.1"/>
</dbReference>
<dbReference type="Gene3D" id="3.40.50.410">
    <property type="entry name" value="von Willebrand factor, type A domain"/>
    <property type="match status" value="1"/>
</dbReference>
<comment type="caution">
    <text evidence="2">The sequence shown here is derived from an EMBL/GenBank/DDBJ whole genome shotgun (WGS) entry which is preliminary data.</text>
</comment>
<dbReference type="PROSITE" id="PS50988">
    <property type="entry name" value="TROVE"/>
    <property type="match status" value="1"/>
</dbReference>
<evidence type="ECO:0000259" key="1">
    <source>
        <dbReference type="PROSITE" id="PS50988"/>
    </source>
</evidence>
<evidence type="ECO:0000313" key="3">
    <source>
        <dbReference type="Proteomes" id="UP001500902"/>
    </source>
</evidence>
<gene>
    <name evidence="2" type="ORF">GCM10022224_036180</name>
</gene>